<proteinExistence type="predicted"/>
<reference evidence="2 3" key="1">
    <citation type="journal article" date="2020" name="G3 (Bethesda)">
        <title>Draft Genome of the Common Snapping Turtle, Chelydra serpentina, a Model for Phenotypic Plasticity in Reptiles.</title>
        <authorList>
            <person name="Das D."/>
            <person name="Singh S.K."/>
            <person name="Bierstedt J."/>
            <person name="Erickson A."/>
            <person name="Galli G.L.J."/>
            <person name="Crossley D.A. 2nd"/>
            <person name="Rhen T."/>
        </authorList>
    </citation>
    <scope>NUCLEOTIDE SEQUENCE [LARGE SCALE GENOMIC DNA]</scope>
    <source>
        <strain evidence="2">KW</strain>
    </source>
</reference>
<organism evidence="2 3">
    <name type="scientific">Chelydra serpentina</name>
    <name type="common">Snapping turtle</name>
    <name type="synonym">Testudo serpentina</name>
    <dbReference type="NCBI Taxonomy" id="8475"/>
    <lineage>
        <taxon>Eukaryota</taxon>
        <taxon>Metazoa</taxon>
        <taxon>Chordata</taxon>
        <taxon>Craniata</taxon>
        <taxon>Vertebrata</taxon>
        <taxon>Euteleostomi</taxon>
        <taxon>Archelosauria</taxon>
        <taxon>Testudinata</taxon>
        <taxon>Testudines</taxon>
        <taxon>Cryptodira</taxon>
        <taxon>Durocryptodira</taxon>
        <taxon>Americhelydia</taxon>
        <taxon>Chelydroidea</taxon>
        <taxon>Chelydridae</taxon>
        <taxon>Chelydra</taxon>
    </lineage>
</organism>
<dbReference type="Pfam" id="PF00075">
    <property type="entry name" value="RNase_H"/>
    <property type="match status" value="1"/>
</dbReference>
<dbReference type="SUPFAM" id="SSF53098">
    <property type="entry name" value="Ribonuclease H-like"/>
    <property type="match status" value="1"/>
</dbReference>
<dbReference type="InterPro" id="IPR002156">
    <property type="entry name" value="RNaseH_domain"/>
</dbReference>
<evidence type="ECO:0000259" key="1">
    <source>
        <dbReference type="PROSITE" id="PS50879"/>
    </source>
</evidence>
<dbReference type="AlphaFoldDB" id="A0A8T1SAF9"/>
<evidence type="ECO:0000313" key="2">
    <source>
        <dbReference type="EMBL" id="KAG6925677.1"/>
    </source>
</evidence>
<evidence type="ECO:0000313" key="3">
    <source>
        <dbReference type="Proteomes" id="UP000765507"/>
    </source>
</evidence>
<feature type="non-terminal residue" evidence="2">
    <location>
        <position position="1"/>
    </location>
</feature>
<dbReference type="Proteomes" id="UP000765507">
    <property type="component" value="Unassembled WGS sequence"/>
</dbReference>
<name>A0A8T1SAF9_CHESE</name>
<accession>A0A8T1SAF9</accession>
<protein>
    <recommendedName>
        <fullName evidence="1">RNase H type-1 domain-containing protein</fullName>
    </recommendedName>
</protein>
<dbReference type="Gene3D" id="3.30.420.10">
    <property type="entry name" value="Ribonuclease H-like superfamily/Ribonuclease H"/>
    <property type="match status" value="1"/>
</dbReference>
<dbReference type="PROSITE" id="PS50879">
    <property type="entry name" value="RNASE_H_1"/>
    <property type="match status" value="1"/>
</dbReference>
<comment type="caution">
    <text evidence="2">The sequence shown here is derived from an EMBL/GenBank/DDBJ whole genome shotgun (WGS) entry which is preliminary data.</text>
</comment>
<dbReference type="GO" id="GO:0004523">
    <property type="term" value="F:RNA-DNA hybrid ribonuclease activity"/>
    <property type="evidence" value="ECO:0007669"/>
    <property type="project" value="InterPro"/>
</dbReference>
<dbReference type="GO" id="GO:0003676">
    <property type="term" value="F:nucleic acid binding"/>
    <property type="evidence" value="ECO:0007669"/>
    <property type="project" value="InterPro"/>
</dbReference>
<dbReference type="OrthoDB" id="9908810at2759"/>
<dbReference type="EMBL" id="JAHGAV010000386">
    <property type="protein sequence ID" value="KAG6925677.1"/>
    <property type="molecule type" value="Genomic_DNA"/>
</dbReference>
<dbReference type="InterPro" id="IPR012337">
    <property type="entry name" value="RNaseH-like_sf"/>
</dbReference>
<dbReference type="InterPro" id="IPR036397">
    <property type="entry name" value="RNaseH_sf"/>
</dbReference>
<keyword evidence="3" id="KW-1185">Reference proteome</keyword>
<gene>
    <name evidence="2" type="ORF">G0U57_013642</name>
</gene>
<sequence>IYTDSRYAFGVVHDFGTLWQTRGFLSSTSTPIKNGPYIAALLYAVLLPSALAIVKCPGHSVADTDVATGNIFADASAKHAAAIEPSPDAFLGSLCFYTTAVPH</sequence>
<feature type="domain" description="RNase H type-1" evidence="1">
    <location>
        <begin position="1"/>
        <end position="82"/>
    </location>
</feature>